<dbReference type="SUPFAM" id="SSF53474">
    <property type="entry name" value="alpha/beta-Hydrolases"/>
    <property type="match status" value="1"/>
</dbReference>
<keyword evidence="10" id="KW-0539">Nucleus</keyword>
<evidence type="ECO:0000256" key="6">
    <source>
        <dbReference type="ARBA" id="ARBA00022490"/>
    </source>
</evidence>
<dbReference type="OrthoDB" id="2418081at2759"/>
<evidence type="ECO:0000256" key="7">
    <source>
        <dbReference type="ARBA" id="ARBA00022801"/>
    </source>
</evidence>
<evidence type="ECO:0000256" key="10">
    <source>
        <dbReference type="ARBA" id="ARBA00023242"/>
    </source>
</evidence>
<reference evidence="15" key="1">
    <citation type="submission" date="2020-01" db="EMBL/GenBank/DDBJ databases">
        <title>Development of genomics and gene disruption for Polysphondylium violaceum indicates a role for the polyketide synthase stlB in stalk morphogenesis.</title>
        <authorList>
            <person name="Narita B."/>
            <person name="Kawabe Y."/>
            <person name="Kin K."/>
            <person name="Saito T."/>
            <person name="Gibbs R."/>
            <person name="Kuspa A."/>
            <person name="Muzny D."/>
            <person name="Queller D."/>
            <person name="Richards S."/>
            <person name="Strassman J."/>
            <person name="Sucgang R."/>
            <person name="Worley K."/>
            <person name="Schaap P."/>
        </authorList>
    </citation>
    <scope>NUCLEOTIDE SEQUENCE</scope>
    <source>
        <strain evidence="15">QSvi11</strain>
    </source>
</reference>
<comment type="subcellular location">
    <subcellularLocation>
        <location evidence="2">Cytoplasm</location>
    </subcellularLocation>
    <subcellularLocation>
        <location evidence="1">Nucleus</location>
    </subcellularLocation>
</comment>
<comment type="similarity">
    <text evidence="3">Belongs to the AB hydrolase superfamily. AB hydrolase 2 family.</text>
</comment>
<dbReference type="Proteomes" id="UP000695562">
    <property type="component" value="Unassembled WGS sequence"/>
</dbReference>
<dbReference type="PANTHER" id="PTHR10655:SF21">
    <property type="entry name" value="ACYL-PROTEIN THIOESTERASE 1 HOMOLOG 2"/>
    <property type="match status" value="1"/>
</dbReference>
<keyword evidence="7" id="KW-0378">Hydrolase</keyword>
<proteinExistence type="inferred from homology"/>
<evidence type="ECO:0000313" key="16">
    <source>
        <dbReference type="Proteomes" id="UP000695562"/>
    </source>
</evidence>
<evidence type="ECO:0000256" key="5">
    <source>
        <dbReference type="ARBA" id="ARBA00022487"/>
    </source>
</evidence>
<evidence type="ECO:0000256" key="8">
    <source>
        <dbReference type="ARBA" id="ARBA00022832"/>
    </source>
</evidence>
<dbReference type="GO" id="GO:0052689">
    <property type="term" value="F:carboxylic ester hydrolase activity"/>
    <property type="evidence" value="ECO:0007669"/>
    <property type="project" value="UniProtKB-KW"/>
</dbReference>
<comment type="caution">
    <text evidence="15">The sequence shown here is derived from an EMBL/GenBank/DDBJ whole genome shotgun (WGS) entry which is preliminary data.</text>
</comment>
<dbReference type="GO" id="GO:0005737">
    <property type="term" value="C:cytoplasm"/>
    <property type="evidence" value="ECO:0007669"/>
    <property type="project" value="UniProtKB-SubCell"/>
</dbReference>
<keyword evidence="6" id="KW-0963">Cytoplasm</keyword>
<comment type="function">
    <text evidence="11">Hydrolyzes fatty acids from S-acylated cysteine residues in proteins with a strong preference for palmitoylated G-alpha proteins over other acyl substrates. Mediates the deacylation of G-alpha proteins such as GPA1 in vivo, but has weak or no activity toward palmitoylated Ras proteins. Has weak lysophospholipase activity in vitro; however such activity may not exist in vivo.</text>
</comment>
<protein>
    <recommendedName>
        <fullName evidence="4">palmitoyl-protein hydrolase</fullName>
        <ecNumber evidence="4">3.1.2.22</ecNumber>
    </recommendedName>
    <alternativeName>
        <fullName evidence="12">Palmitoyl-protein hydrolase</fullName>
    </alternativeName>
</protein>
<evidence type="ECO:0000256" key="4">
    <source>
        <dbReference type="ARBA" id="ARBA00012423"/>
    </source>
</evidence>
<dbReference type="Gene3D" id="3.40.50.1820">
    <property type="entry name" value="alpha/beta hydrolase"/>
    <property type="match status" value="1"/>
</dbReference>
<keyword evidence="16" id="KW-1185">Reference proteome</keyword>
<evidence type="ECO:0000256" key="12">
    <source>
        <dbReference type="ARBA" id="ARBA00031195"/>
    </source>
</evidence>
<evidence type="ECO:0000256" key="11">
    <source>
        <dbReference type="ARBA" id="ARBA00029392"/>
    </source>
</evidence>
<dbReference type="EMBL" id="AJWJ01000196">
    <property type="protein sequence ID" value="KAF2073564.1"/>
    <property type="molecule type" value="Genomic_DNA"/>
</dbReference>
<evidence type="ECO:0000313" key="15">
    <source>
        <dbReference type="EMBL" id="KAF2073564.1"/>
    </source>
</evidence>
<comment type="catalytic activity">
    <reaction evidence="13">
        <text>S-hexadecanoyl-L-cysteinyl-[protein] + H2O = L-cysteinyl-[protein] + hexadecanoate + H(+)</text>
        <dbReference type="Rhea" id="RHEA:19233"/>
        <dbReference type="Rhea" id="RHEA-COMP:10131"/>
        <dbReference type="Rhea" id="RHEA-COMP:11032"/>
        <dbReference type="ChEBI" id="CHEBI:7896"/>
        <dbReference type="ChEBI" id="CHEBI:15377"/>
        <dbReference type="ChEBI" id="CHEBI:15378"/>
        <dbReference type="ChEBI" id="CHEBI:29950"/>
        <dbReference type="ChEBI" id="CHEBI:74151"/>
        <dbReference type="EC" id="3.1.2.22"/>
    </reaction>
</comment>
<evidence type="ECO:0000256" key="2">
    <source>
        <dbReference type="ARBA" id="ARBA00004496"/>
    </source>
</evidence>
<dbReference type="EC" id="3.1.2.22" evidence="4"/>
<dbReference type="PANTHER" id="PTHR10655">
    <property type="entry name" value="LYSOPHOSPHOLIPASE-RELATED"/>
    <property type="match status" value="1"/>
</dbReference>
<dbReference type="GO" id="GO:0008474">
    <property type="term" value="F:palmitoyl-(protein) hydrolase activity"/>
    <property type="evidence" value="ECO:0007669"/>
    <property type="project" value="UniProtKB-EC"/>
</dbReference>
<dbReference type="FunFam" id="3.40.50.1820:FF:000276">
    <property type="entry name" value="Acyl-protein thioesterase 1"/>
    <property type="match status" value="1"/>
</dbReference>
<dbReference type="InterPro" id="IPR029058">
    <property type="entry name" value="AB_hydrolase_fold"/>
</dbReference>
<evidence type="ECO:0000256" key="13">
    <source>
        <dbReference type="ARBA" id="ARBA00047337"/>
    </source>
</evidence>
<dbReference type="AlphaFoldDB" id="A0A8J4PVL8"/>
<dbReference type="GO" id="GO:0005634">
    <property type="term" value="C:nucleus"/>
    <property type="evidence" value="ECO:0007669"/>
    <property type="project" value="UniProtKB-SubCell"/>
</dbReference>
<evidence type="ECO:0000256" key="9">
    <source>
        <dbReference type="ARBA" id="ARBA00023098"/>
    </source>
</evidence>
<name>A0A8J4PVL8_9MYCE</name>
<accession>A0A8J4PVL8</accession>
<dbReference type="InterPro" id="IPR003140">
    <property type="entry name" value="PLipase/COase/thioEstase"/>
</dbReference>
<sequence>MSKEQIISVLPTEKHSATVIFLHGLMDTGSGWEGAIKMIRSQGGLEHVKFILPTAPIIPVSINFGMKGTAWFDITSLSPGGNEDIAGLDKSKKFIESIIQDEKTEYGIDSNRIILGGFSQGGALTLYTGYQLQEKLAGLIVLSGFVPSLSLPSKMREENKSTPMIMYHGTADQLLNFKFGEMSFNLLKTQGVNGTFHPVAGMGHSASEQELREVSQFIKSTLPK</sequence>
<keyword evidence="5" id="KW-0719">Serine esterase</keyword>
<evidence type="ECO:0000259" key="14">
    <source>
        <dbReference type="Pfam" id="PF02230"/>
    </source>
</evidence>
<keyword evidence="8" id="KW-0276">Fatty acid metabolism</keyword>
<evidence type="ECO:0000256" key="3">
    <source>
        <dbReference type="ARBA" id="ARBA00006499"/>
    </source>
</evidence>
<feature type="domain" description="Phospholipase/carboxylesterase/thioesterase" evidence="14">
    <location>
        <begin position="11"/>
        <end position="221"/>
    </location>
</feature>
<dbReference type="GO" id="GO:0006631">
    <property type="term" value="P:fatty acid metabolic process"/>
    <property type="evidence" value="ECO:0007669"/>
    <property type="project" value="UniProtKB-KW"/>
</dbReference>
<organism evidence="15 16">
    <name type="scientific">Polysphondylium violaceum</name>
    <dbReference type="NCBI Taxonomy" id="133409"/>
    <lineage>
        <taxon>Eukaryota</taxon>
        <taxon>Amoebozoa</taxon>
        <taxon>Evosea</taxon>
        <taxon>Eumycetozoa</taxon>
        <taxon>Dictyostelia</taxon>
        <taxon>Dictyosteliales</taxon>
        <taxon>Dictyosteliaceae</taxon>
        <taxon>Polysphondylium</taxon>
    </lineage>
</organism>
<gene>
    <name evidence="15" type="ORF">CYY_005113</name>
</gene>
<keyword evidence="9" id="KW-0443">Lipid metabolism</keyword>
<dbReference type="InterPro" id="IPR050565">
    <property type="entry name" value="LYPA1-2/EST-like"/>
</dbReference>
<dbReference type="Pfam" id="PF02230">
    <property type="entry name" value="Abhydrolase_2"/>
    <property type="match status" value="1"/>
</dbReference>
<evidence type="ECO:0000256" key="1">
    <source>
        <dbReference type="ARBA" id="ARBA00004123"/>
    </source>
</evidence>